<accession>A0A4S8QXX2</accession>
<organism evidence="1 2">
    <name type="scientific">Botrytis galanthina</name>
    <dbReference type="NCBI Taxonomy" id="278940"/>
    <lineage>
        <taxon>Eukaryota</taxon>
        <taxon>Fungi</taxon>
        <taxon>Dikarya</taxon>
        <taxon>Ascomycota</taxon>
        <taxon>Pezizomycotina</taxon>
        <taxon>Leotiomycetes</taxon>
        <taxon>Helotiales</taxon>
        <taxon>Sclerotiniaceae</taxon>
        <taxon>Botrytis</taxon>
    </lineage>
</organism>
<dbReference type="Proteomes" id="UP000308671">
    <property type="component" value="Unassembled WGS sequence"/>
</dbReference>
<sequence>MSSDLTANSPIIQPVPPLNLGNMAYAGEGDPYETLEKAKKDREVGASVQYIDFSLDIPEEAHRLLANYKKAVLAYRSWASLRSWNTTYASNSVPQDGSVASAAKRVGYAARVAEYDTTHTPWLPHSSSMIRNESISVPSKNFHAALADTILEGFVSLPASGSGDLEKVFKVLTKAVETRSQVSDNIQQYLIFQRYEYSPVTRTIRSFIRTCLFEITSEMVEVQRKKSSSTTINVPIAYMVYEAEFNMDDWTQASDMIEEYKKSHMEDYVKNDTIKIPA</sequence>
<comment type="caution">
    <text evidence="1">The sequence shown here is derived from an EMBL/GenBank/DDBJ whole genome shotgun (WGS) entry which is preliminary data.</text>
</comment>
<evidence type="ECO:0000313" key="2">
    <source>
        <dbReference type="Proteomes" id="UP000308671"/>
    </source>
</evidence>
<evidence type="ECO:0000313" key="1">
    <source>
        <dbReference type="EMBL" id="THV50257.1"/>
    </source>
</evidence>
<keyword evidence="2" id="KW-1185">Reference proteome</keyword>
<dbReference type="AlphaFoldDB" id="A0A4S8QXX2"/>
<reference evidence="1 2" key="1">
    <citation type="submission" date="2017-12" db="EMBL/GenBank/DDBJ databases">
        <title>Comparative genomics of Botrytis spp.</title>
        <authorList>
            <person name="Valero-Jimenez C.A."/>
            <person name="Tapia P."/>
            <person name="Veloso J."/>
            <person name="Silva-Moreno E."/>
            <person name="Staats M."/>
            <person name="Valdes J.H."/>
            <person name="Van Kan J.A.L."/>
        </authorList>
    </citation>
    <scope>NUCLEOTIDE SEQUENCE [LARGE SCALE GENOMIC DNA]</scope>
    <source>
        <strain evidence="1 2">MUCL435</strain>
    </source>
</reference>
<protein>
    <submittedName>
        <fullName evidence="1">Uncharacterized protein</fullName>
    </submittedName>
</protein>
<dbReference type="EMBL" id="PQXL01000158">
    <property type="protein sequence ID" value="THV50257.1"/>
    <property type="molecule type" value="Genomic_DNA"/>
</dbReference>
<proteinExistence type="predicted"/>
<gene>
    <name evidence="1" type="ORF">BGAL_0158g00160</name>
</gene>
<dbReference type="OrthoDB" id="3693942at2759"/>
<name>A0A4S8QXX2_9HELO</name>